<evidence type="ECO:0000313" key="2">
    <source>
        <dbReference type="Proteomes" id="UP001144096"/>
    </source>
</evidence>
<dbReference type="Proteomes" id="UP001144096">
    <property type="component" value="Unassembled WGS sequence"/>
</dbReference>
<sequence length="152" mass="17271">MTPQLTYDCRACGTTNRIPGHAGNRRVVCGKCRHSIPTPWIVKELLQVWNELDQLSRKLKPLDRPKNHREIARVLERQRITLVHIRDQPGYSTTSQTLLSLVVEIDVLVNDLERRLAGTTLKQAWRAVVEIRGVLKGLPQPERKSLPSGSPD</sequence>
<evidence type="ECO:0000313" key="1">
    <source>
        <dbReference type="EMBL" id="MCR6490103.1"/>
    </source>
</evidence>
<gene>
    <name evidence="1" type="ORF">M8542_45560</name>
</gene>
<reference evidence="1" key="1">
    <citation type="submission" date="2022-06" db="EMBL/GenBank/DDBJ databases">
        <title>Amycolatopsis iheyaensis sp. nov., a new species of the genus Amycolatopsis isolated from soil in Iheya island, Japan.</title>
        <authorList>
            <person name="Ngamcharungchit C."/>
            <person name="Kanto H."/>
            <person name="Take A."/>
            <person name="Intra B."/>
            <person name="Matsumoto A."/>
            <person name="Panbangred W."/>
            <person name="Inahashi Y."/>
        </authorList>
    </citation>
    <scope>NUCLEOTIDE SEQUENCE</scope>
    <source>
        <strain evidence="1">OK19-0408</strain>
    </source>
</reference>
<dbReference type="EMBL" id="JAMXQV010000040">
    <property type="protein sequence ID" value="MCR6490103.1"/>
    <property type="molecule type" value="Genomic_DNA"/>
</dbReference>
<accession>A0A9X2SQR9</accession>
<dbReference type="Gene3D" id="2.30.30.380">
    <property type="entry name" value="Zn-finger domain of Sec23/24"/>
    <property type="match status" value="1"/>
</dbReference>
<protein>
    <submittedName>
        <fullName evidence="1">Uncharacterized protein</fullName>
    </submittedName>
</protein>
<name>A0A9X2SQR9_9PSEU</name>
<comment type="caution">
    <text evidence="1">The sequence shown here is derived from an EMBL/GenBank/DDBJ whole genome shotgun (WGS) entry which is preliminary data.</text>
</comment>
<dbReference type="RefSeq" id="WP_257926671.1">
    <property type="nucleotide sequence ID" value="NZ_JAMXQV010000040.1"/>
</dbReference>
<proteinExistence type="predicted"/>
<organism evidence="1 2">
    <name type="scientific">Amycolatopsis iheyensis</name>
    <dbReference type="NCBI Taxonomy" id="2945988"/>
    <lineage>
        <taxon>Bacteria</taxon>
        <taxon>Bacillati</taxon>
        <taxon>Actinomycetota</taxon>
        <taxon>Actinomycetes</taxon>
        <taxon>Pseudonocardiales</taxon>
        <taxon>Pseudonocardiaceae</taxon>
        <taxon>Amycolatopsis</taxon>
    </lineage>
</organism>
<dbReference type="AlphaFoldDB" id="A0A9X2SQR9"/>
<keyword evidence="2" id="KW-1185">Reference proteome</keyword>